<gene>
    <name evidence="1" type="ORF">J3Q64DRAFT_1852397</name>
</gene>
<evidence type="ECO:0000313" key="2">
    <source>
        <dbReference type="Proteomes" id="UP001448207"/>
    </source>
</evidence>
<keyword evidence="2" id="KW-1185">Reference proteome</keyword>
<dbReference type="Proteomes" id="UP001448207">
    <property type="component" value="Unassembled WGS sequence"/>
</dbReference>
<proteinExistence type="predicted"/>
<protein>
    <submittedName>
        <fullName evidence="1">Uncharacterized protein</fullName>
    </submittedName>
</protein>
<evidence type="ECO:0000313" key="1">
    <source>
        <dbReference type="EMBL" id="KAL0077566.1"/>
    </source>
</evidence>
<organism evidence="1 2">
    <name type="scientific">Phycomyces blakesleeanus</name>
    <dbReference type="NCBI Taxonomy" id="4837"/>
    <lineage>
        <taxon>Eukaryota</taxon>
        <taxon>Fungi</taxon>
        <taxon>Fungi incertae sedis</taxon>
        <taxon>Mucoromycota</taxon>
        <taxon>Mucoromycotina</taxon>
        <taxon>Mucoromycetes</taxon>
        <taxon>Mucorales</taxon>
        <taxon>Phycomycetaceae</taxon>
        <taxon>Phycomyces</taxon>
    </lineage>
</organism>
<dbReference type="EMBL" id="JBCLYO010000027">
    <property type="protein sequence ID" value="KAL0077566.1"/>
    <property type="molecule type" value="Genomic_DNA"/>
</dbReference>
<name>A0ABR3APP8_PHYBL</name>
<accession>A0ABR3APP8</accession>
<comment type="caution">
    <text evidence="1">The sequence shown here is derived from an EMBL/GenBank/DDBJ whole genome shotgun (WGS) entry which is preliminary data.</text>
</comment>
<reference evidence="1 2" key="1">
    <citation type="submission" date="2024-04" db="EMBL/GenBank/DDBJ databases">
        <title>Symmetric and asymmetric DNA N6-adenine methylation regulates different biological responses in Mucorales.</title>
        <authorList>
            <consortium name="Lawrence Berkeley National Laboratory"/>
            <person name="Lax C."/>
            <person name="Mondo S.J."/>
            <person name="Osorio-Concepcion M."/>
            <person name="Muszewska A."/>
            <person name="Corrochano-Luque M."/>
            <person name="Gutierrez G."/>
            <person name="Riley R."/>
            <person name="Lipzen A."/>
            <person name="Guo J."/>
            <person name="Hundley H."/>
            <person name="Amirebrahimi M."/>
            <person name="Ng V."/>
            <person name="Lorenzo-Gutierrez D."/>
            <person name="Binder U."/>
            <person name="Yang J."/>
            <person name="Song Y."/>
            <person name="Canovas D."/>
            <person name="Navarro E."/>
            <person name="Freitag M."/>
            <person name="Gabaldon T."/>
            <person name="Grigoriev I.V."/>
            <person name="Corrochano L.M."/>
            <person name="Nicolas F.E."/>
            <person name="Garre V."/>
        </authorList>
    </citation>
    <scope>NUCLEOTIDE SEQUENCE [LARGE SCALE GENOMIC DNA]</scope>
    <source>
        <strain evidence="1 2">L51</strain>
    </source>
</reference>
<sequence>MTYLPSAKVQKAMAAIINEIRASSQDDVENIIQWVHSTMEAKKNDLVNKPIIKSIKMEQSLSTVLGDETFSLAPTGITGLAAFGEAKELVVDRSTCSVVTERQSKRRKSSELLIKQETVAVSSACDTDTTENTDQSNLTDNSEEIHSFVNGKRENLVLNRLEKDLKKLLSMATYEIRDIVKRRIDVLEFMSTGLFIGVSSNLFQLKDYTNESDESLILDIKKTTRKYTAVKSVPRMVHVAKNFSMVAFYRIMKIYMERHSLPLSYAYRKIHNMDPHDFKGMKNVYTMYKCGKNLAFATLVFQSDIILLLPELFNLKIANSMTESTWMKWESMSEFQLNKKKLAIIWREIEADVFRRH</sequence>